<accession>A0A4R8VAR6</accession>
<evidence type="ECO:0008006" key="3">
    <source>
        <dbReference type="Google" id="ProtNLM"/>
    </source>
</evidence>
<sequence>MSTAALFRWNGDALVELDHCDPAEDRLEAADSLLVSDGLAFAPALHRARFLAAAHARGAGLDGYSDASAAAVWNAAVALLPATGDWFPRVEILSHDGTARFQYRHRSAPDRTRSVRLITHRGPDSRTAPAVKGPDLDALLAARTAAQGHGADDVVLLTPDGYVIDGGTSAIVWWRGDILCGPPPGADDEAFARVDSVTAAGLFTLAAALGVETHRERTTPAELDGAEVWALGALHGIRMVTHWVDGPELAELPGRIGVWRDRRSALRKPIGEHTP</sequence>
<evidence type="ECO:0000313" key="2">
    <source>
        <dbReference type="Proteomes" id="UP000298488"/>
    </source>
</evidence>
<name>A0A4R8VAR6_9MICO</name>
<reference evidence="1 2" key="1">
    <citation type="submission" date="2019-03" db="EMBL/GenBank/DDBJ databases">
        <title>Genomics of glacier-inhabiting Cryobacterium strains.</title>
        <authorList>
            <person name="Liu Q."/>
            <person name="Xin Y.-H."/>
        </authorList>
    </citation>
    <scope>NUCLEOTIDE SEQUENCE [LARGE SCALE GENOMIC DNA]</scope>
    <source>
        <strain evidence="1 2">CGMCC 1.10440</strain>
    </source>
</reference>
<evidence type="ECO:0000313" key="1">
    <source>
        <dbReference type="EMBL" id="TFB79122.1"/>
    </source>
</evidence>
<proteinExistence type="predicted"/>
<protein>
    <recommendedName>
        <fullName evidence="3">Branched-chain-amino-acid aminotransferase</fullName>
    </recommendedName>
</protein>
<comment type="caution">
    <text evidence="1">The sequence shown here is derived from an EMBL/GenBank/DDBJ whole genome shotgun (WGS) entry which is preliminary data.</text>
</comment>
<dbReference type="Gene3D" id="3.20.10.10">
    <property type="entry name" value="D-amino Acid Aminotransferase, subunit A, domain 2"/>
    <property type="match status" value="1"/>
</dbReference>
<dbReference type="InterPro" id="IPR001544">
    <property type="entry name" value="Aminotrans_IV"/>
</dbReference>
<organism evidence="1 2">
    <name type="scientific">Terrimesophilobacter mesophilus</name>
    <dbReference type="NCBI Taxonomy" id="433647"/>
    <lineage>
        <taxon>Bacteria</taxon>
        <taxon>Bacillati</taxon>
        <taxon>Actinomycetota</taxon>
        <taxon>Actinomycetes</taxon>
        <taxon>Micrococcales</taxon>
        <taxon>Microbacteriaceae</taxon>
        <taxon>Terrimesophilobacter</taxon>
    </lineage>
</organism>
<dbReference type="Proteomes" id="UP000298488">
    <property type="component" value="Unassembled WGS sequence"/>
</dbReference>
<dbReference type="Pfam" id="PF01063">
    <property type="entry name" value="Aminotran_4"/>
    <property type="match status" value="1"/>
</dbReference>
<dbReference type="AlphaFoldDB" id="A0A4R8VAR6"/>
<gene>
    <name evidence="1" type="ORF">E3N84_03045</name>
</gene>
<dbReference type="InterPro" id="IPR043132">
    <property type="entry name" value="BCAT-like_C"/>
</dbReference>
<dbReference type="RefSeq" id="WP_104095001.1">
    <property type="nucleotide sequence ID" value="NZ_JACHBP010000001.1"/>
</dbReference>
<dbReference type="OrthoDB" id="4570776at2"/>
<keyword evidence="2" id="KW-1185">Reference proteome</keyword>
<dbReference type="EMBL" id="SOFI01000003">
    <property type="protein sequence ID" value="TFB79122.1"/>
    <property type="molecule type" value="Genomic_DNA"/>
</dbReference>
<dbReference type="SUPFAM" id="SSF56752">
    <property type="entry name" value="D-aminoacid aminotransferase-like PLP-dependent enzymes"/>
    <property type="match status" value="1"/>
</dbReference>
<dbReference type="GO" id="GO:0003824">
    <property type="term" value="F:catalytic activity"/>
    <property type="evidence" value="ECO:0007669"/>
    <property type="project" value="InterPro"/>
</dbReference>
<dbReference type="InterPro" id="IPR036038">
    <property type="entry name" value="Aminotransferase-like"/>
</dbReference>